<evidence type="ECO:0000259" key="5">
    <source>
        <dbReference type="Pfam" id="PF07859"/>
    </source>
</evidence>
<dbReference type="GO" id="GO:0004771">
    <property type="term" value="F:sterol ester esterase activity"/>
    <property type="evidence" value="ECO:0007669"/>
    <property type="project" value="TreeGrafter"/>
</dbReference>
<keyword evidence="2" id="KW-0378">Hydrolase</keyword>
<dbReference type="PROSITE" id="PS01174">
    <property type="entry name" value="LIPASE_GDXG_SER"/>
    <property type="match status" value="1"/>
</dbReference>
<feature type="region of interest" description="Disordered" evidence="4">
    <location>
        <begin position="28"/>
        <end position="54"/>
    </location>
</feature>
<dbReference type="PANTHER" id="PTHR23025">
    <property type="entry name" value="TRIACYLGLYCEROL LIPASE"/>
    <property type="match status" value="1"/>
</dbReference>
<dbReference type="PANTHER" id="PTHR23025:SF3">
    <property type="entry name" value="HORMONE-SENSITIVE LIPASE"/>
    <property type="match status" value="1"/>
</dbReference>
<keyword evidence="7" id="KW-1185">Reference proteome</keyword>
<evidence type="ECO:0000313" key="7">
    <source>
        <dbReference type="Proteomes" id="UP000186002"/>
    </source>
</evidence>
<accession>A0A1M7P5U9</accession>
<dbReference type="OrthoDB" id="9806180at2"/>
<dbReference type="RefSeq" id="WP_073015266.1">
    <property type="nucleotide sequence ID" value="NZ_FRBW01000006.1"/>
</dbReference>
<dbReference type="InterPro" id="IPR029058">
    <property type="entry name" value="AB_hydrolase_fold"/>
</dbReference>
<reference evidence="6 7" key="1">
    <citation type="submission" date="2016-11" db="EMBL/GenBank/DDBJ databases">
        <authorList>
            <person name="Jaros S."/>
            <person name="Januszkiewicz K."/>
            <person name="Wedrychowicz H."/>
        </authorList>
    </citation>
    <scope>NUCLEOTIDE SEQUENCE [LARGE SCALE GENOMIC DNA]</scope>
    <source>
        <strain evidence="6 7">DSM 22153</strain>
    </source>
</reference>
<dbReference type="EMBL" id="FRBW01000006">
    <property type="protein sequence ID" value="SHN11910.1"/>
    <property type="molecule type" value="Genomic_DNA"/>
</dbReference>
<evidence type="ECO:0000256" key="4">
    <source>
        <dbReference type="SAM" id="MobiDB-lite"/>
    </source>
</evidence>
<dbReference type="AlphaFoldDB" id="A0A1M7P5U9"/>
<dbReference type="Pfam" id="PF07859">
    <property type="entry name" value="Abhydrolase_3"/>
    <property type="match status" value="1"/>
</dbReference>
<dbReference type="PROSITE" id="PS01173">
    <property type="entry name" value="LIPASE_GDXG_HIS"/>
    <property type="match status" value="1"/>
</dbReference>
<feature type="domain" description="Alpha/beta hydrolase fold-3" evidence="5">
    <location>
        <begin position="97"/>
        <end position="305"/>
    </location>
</feature>
<dbReference type="Gene3D" id="3.40.50.1820">
    <property type="entry name" value="alpha/beta hydrolase"/>
    <property type="match status" value="1"/>
</dbReference>
<comment type="similarity">
    <text evidence="1">Belongs to the 'GDXG' lipolytic enzyme family.</text>
</comment>
<proteinExistence type="inferred from homology"/>
<dbReference type="GO" id="GO:0019433">
    <property type="term" value="P:triglyceride catabolic process"/>
    <property type="evidence" value="ECO:0007669"/>
    <property type="project" value="TreeGrafter"/>
</dbReference>
<evidence type="ECO:0000313" key="6">
    <source>
        <dbReference type="EMBL" id="SHN11910.1"/>
    </source>
</evidence>
<sequence>MSAPDIQAEARLPAELAPEMAALMARVVAEDGPQPDPTTLAPAQGRDLSERSNRRWNQDLPAIATRSTVHLTADASLGSIACRMEVIVPEAAAPGAILFVHGGGFAFCSPQTHERCARLLAIESGLPVLVPDYRLAPEHPYPAGLMDCIAAFRQAFEASASAGVKPGPLLVAGDSAGANLALSVLLHEQAAGKPGAAGALLFYGTFDRDFGTPSYRQFAEGPGLTRGKMQRYWTWYAGPDDQTQDVLACPLQATDAALGALPPMHLMAAGVDPLLSDSINLAARLEAVGRPERLTIVPGVTHGFLQNTIDLEAAREALRRAGMDARRMAAKD</sequence>
<protein>
    <submittedName>
        <fullName evidence="6">Acetyl esterase</fullName>
    </submittedName>
</protein>
<dbReference type="SUPFAM" id="SSF53474">
    <property type="entry name" value="alpha/beta-Hydrolases"/>
    <property type="match status" value="1"/>
</dbReference>
<dbReference type="Proteomes" id="UP000186002">
    <property type="component" value="Unassembled WGS sequence"/>
</dbReference>
<dbReference type="InterPro" id="IPR033140">
    <property type="entry name" value="Lipase_GDXG_put_SER_AS"/>
</dbReference>
<feature type="active site" evidence="3">
    <location>
        <position position="175"/>
    </location>
</feature>
<evidence type="ECO:0000256" key="2">
    <source>
        <dbReference type="ARBA" id="ARBA00022801"/>
    </source>
</evidence>
<evidence type="ECO:0000256" key="1">
    <source>
        <dbReference type="ARBA" id="ARBA00010515"/>
    </source>
</evidence>
<organism evidence="6 7">
    <name type="scientific">Roseibium suaedae</name>
    <dbReference type="NCBI Taxonomy" id="735517"/>
    <lineage>
        <taxon>Bacteria</taxon>
        <taxon>Pseudomonadati</taxon>
        <taxon>Pseudomonadota</taxon>
        <taxon>Alphaproteobacteria</taxon>
        <taxon>Hyphomicrobiales</taxon>
        <taxon>Stappiaceae</taxon>
        <taxon>Roseibium</taxon>
    </lineage>
</organism>
<gene>
    <name evidence="6" type="ORF">SAMN05444272_4128</name>
</gene>
<name>A0A1M7P5U9_9HYPH</name>
<dbReference type="STRING" id="735517.SAMN05444272_4128"/>
<evidence type="ECO:0000256" key="3">
    <source>
        <dbReference type="PROSITE-ProRule" id="PRU10038"/>
    </source>
</evidence>
<dbReference type="InterPro" id="IPR002168">
    <property type="entry name" value="Lipase_GDXG_HIS_AS"/>
</dbReference>
<dbReference type="InterPro" id="IPR013094">
    <property type="entry name" value="AB_hydrolase_3"/>
</dbReference>
<dbReference type="GO" id="GO:0004806">
    <property type="term" value="F:triacylglycerol lipase activity"/>
    <property type="evidence" value="ECO:0007669"/>
    <property type="project" value="TreeGrafter"/>
</dbReference>
<dbReference type="GO" id="GO:0005829">
    <property type="term" value="C:cytosol"/>
    <property type="evidence" value="ECO:0007669"/>
    <property type="project" value="TreeGrafter"/>
</dbReference>